<sequence length="241" mass="26219">MDTPNGDGDTTNNVGNSSRNEGAPKKKIPSPKNYLDINFDTPEPSKDYRVTSENFGNSVENGANSPIQNNLAAVTFNDESLVKKGSTAAKSNTNIDNHDIRLSPTEIKEKSERDSPETLQTDNIGTNGKKSSPTSNDKKNINITEHLLSIPDVAKMYNASINFDDVDSSRGLEKSYANELLINNGKNVLTPPKSKSSFELFLECLATLFNILLIIAGLLQYVLLAINPTANKASVSFLIII</sequence>
<dbReference type="Proteomes" id="UP000187429">
    <property type="component" value="Unassembled WGS sequence"/>
</dbReference>
<gene>
    <name evidence="6" type="ORF">AYI69_g11055</name>
</gene>
<accession>A0A1R1X1E3</accession>
<name>A0A1R1X1E3_9FUNG</name>
<dbReference type="GO" id="GO:0005391">
    <property type="term" value="F:P-type sodium:potassium-exchanging transporter activity"/>
    <property type="evidence" value="ECO:0007669"/>
    <property type="project" value="TreeGrafter"/>
</dbReference>
<organism evidence="6 7">
    <name type="scientific">Smittium culicis</name>
    <dbReference type="NCBI Taxonomy" id="133412"/>
    <lineage>
        <taxon>Eukaryota</taxon>
        <taxon>Fungi</taxon>
        <taxon>Fungi incertae sedis</taxon>
        <taxon>Zoopagomycota</taxon>
        <taxon>Kickxellomycotina</taxon>
        <taxon>Harpellomycetes</taxon>
        <taxon>Harpellales</taxon>
        <taxon>Legeriomycetaceae</taxon>
        <taxon>Smittium</taxon>
    </lineage>
</organism>
<dbReference type="SMART" id="SM00831">
    <property type="entry name" value="Cation_ATPase_N"/>
    <property type="match status" value="1"/>
</dbReference>
<feature type="domain" description="Cation-transporting P-type ATPase N-terminal" evidence="5">
    <location>
        <begin position="144"/>
        <end position="225"/>
    </location>
</feature>
<feature type="compositionally biased region" description="Low complexity" evidence="3">
    <location>
        <begin position="1"/>
        <end position="16"/>
    </location>
</feature>
<dbReference type="GO" id="GO:0005886">
    <property type="term" value="C:plasma membrane"/>
    <property type="evidence" value="ECO:0007669"/>
    <property type="project" value="UniProtKB-SubCell"/>
</dbReference>
<reference evidence="7" key="1">
    <citation type="submission" date="2017-01" db="EMBL/GenBank/DDBJ databases">
        <authorList>
            <person name="Wang Y."/>
            <person name="White M."/>
            <person name="Kvist S."/>
            <person name="Moncalvo J.-M."/>
        </authorList>
    </citation>
    <scope>NUCLEOTIDE SEQUENCE [LARGE SCALE GENOMIC DNA]</scope>
    <source>
        <strain evidence="7">ID-206-W2</strain>
    </source>
</reference>
<dbReference type="OrthoDB" id="158672at2759"/>
<evidence type="ECO:0000256" key="3">
    <source>
        <dbReference type="SAM" id="MobiDB-lite"/>
    </source>
</evidence>
<dbReference type="GO" id="GO:1902600">
    <property type="term" value="P:proton transmembrane transport"/>
    <property type="evidence" value="ECO:0007669"/>
    <property type="project" value="TreeGrafter"/>
</dbReference>
<dbReference type="EMBL" id="LSSM01007387">
    <property type="protein sequence ID" value="OMJ08463.1"/>
    <property type="molecule type" value="Genomic_DNA"/>
</dbReference>
<comment type="subcellular location">
    <subcellularLocation>
        <location evidence="1">Cell membrane</location>
        <topology evidence="1">Multi-pass membrane protein</topology>
    </subcellularLocation>
</comment>
<dbReference type="Gene3D" id="1.20.1110.10">
    <property type="entry name" value="Calcium-transporting ATPase, transmembrane domain"/>
    <property type="match status" value="1"/>
</dbReference>
<evidence type="ECO:0000313" key="7">
    <source>
        <dbReference type="Proteomes" id="UP000187429"/>
    </source>
</evidence>
<evidence type="ECO:0000259" key="5">
    <source>
        <dbReference type="SMART" id="SM00831"/>
    </source>
</evidence>
<feature type="compositionally biased region" description="Basic and acidic residues" evidence="3">
    <location>
        <begin position="96"/>
        <end position="116"/>
    </location>
</feature>
<dbReference type="GO" id="GO:0006883">
    <property type="term" value="P:intracellular sodium ion homeostasis"/>
    <property type="evidence" value="ECO:0007669"/>
    <property type="project" value="TreeGrafter"/>
</dbReference>
<dbReference type="GO" id="GO:1990573">
    <property type="term" value="P:potassium ion import across plasma membrane"/>
    <property type="evidence" value="ECO:0007669"/>
    <property type="project" value="TreeGrafter"/>
</dbReference>
<evidence type="ECO:0000313" key="6">
    <source>
        <dbReference type="EMBL" id="OMJ08463.1"/>
    </source>
</evidence>
<evidence type="ECO:0000256" key="1">
    <source>
        <dbReference type="ARBA" id="ARBA00004651"/>
    </source>
</evidence>
<feature type="transmembrane region" description="Helical" evidence="4">
    <location>
        <begin position="200"/>
        <end position="223"/>
    </location>
</feature>
<keyword evidence="4" id="KW-0472">Membrane</keyword>
<dbReference type="Pfam" id="PF00690">
    <property type="entry name" value="Cation_ATPase_N"/>
    <property type="match status" value="1"/>
</dbReference>
<comment type="caution">
    <text evidence="6">The sequence shown here is derived from an EMBL/GenBank/DDBJ whole genome shotgun (WGS) entry which is preliminary data.</text>
</comment>
<dbReference type="PANTHER" id="PTHR43294:SF21">
    <property type="entry name" value="CATION TRANSPORTING ATPASE"/>
    <property type="match status" value="1"/>
</dbReference>
<feature type="region of interest" description="Disordered" evidence="3">
    <location>
        <begin position="1"/>
        <end position="65"/>
    </location>
</feature>
<keyword evidence="7" id="KW-1185">Reference proteome</keyword>
<keyword evidence="2" id="KW-1003">Cell membrane</keyword>
<dbReference type="AlphaFoldDB" id="A0A1R1X1E3"/>
<dbReference type="InterPro" id="IPR004014">
    <property type="entry name" value="ATPase_P-typ_cation-transptr_N"/>
</dbReference>
<dbReference type="SUPFAM" id="SSF81665">
    <property type="entry name" value="Calcium ATPase, transmembrane domain M"/>
    <property type="match status" value="1"/>
</dbReference>
<dbReference type="InterPro" id="IPR050510">
    <property type="entry name" value="Cation_transp_ATPase_P-type"/>
</dbReference>
<keyword evidence="4" id="KW-0812">Transmembrane</keyword>
<dbReference type="PANTHER" id="PTHR43294">
    <property type="entry name" value="SODIUM/POTASSIUM-TRANSPORTING ATPASE SUBUNIT ALPHA"/>
    <property type="match status" value="1"/>
</dbReference>
<feature type="compositionally biased region" description="Polar residues" evidence="3">
    <location>
        <begin position="117"/>
        <end position="135"/>
    </location>
</feature>
<evidence type="ECO:0000256" key="4">
    <source>
        <dbReference type="SAM" id="Phobius"/>
    </source>
</evidence>
<feature type="compositionally biased region" description="Polar residues" evidence="3">
    <location>
        <begin position="51"/>
        <end position="65"/>
    </location>
</feature>
<proteinExistence type="predicted"/>
<dbReference type="GO" id="GO:0030007">
    <property type="term" value="P:intracellular potassium ion homeostasis"/>
    <property type="evidence" value="ECO:0007669"/>
    <property type="project" value="TreeGrafter"/>
</dbReference>
<dbReference type="Gene3D" id="2.70.150.10">
    <property type="entry name" value="Calcium-transporting ATPase, cytoplasmic transduction domain A"/>
    <property type="match status" value="1"/>
</dbReference>
<evidence type="ECO:0000256" key="2">
    <source>
        <dbReference type="ARBA" id="ARBA00022475"/>
    </source>
</evidence>
<dbReference type="GO" id="GO:0036376">
    <property type="term" value="P:sodium ion export across plasma membrane"/>
    <property type="evidence" value="ECO:0007669"/>
    <property type="project" value="TreeGrafter"/>
</dbReference>
<dbReference type="InterPro" id="IPR023298">
    <property type="entry name" value="ATPase_P-typ_TM_dom_sf"/>
</dbReference>
<protein>
    <submittedName>
        <fullName evidence="6">Sodium/potassium-transporting ATPase subunit alpha-3</fullName>
    </submittedName>
</protein>
<feature type="region of interest" description="Disordered" evidence="3">
    <location>
        <begin position="85"/>
        <end position="138"/>
    </location>
</feature>
<keyword evidence="4" id="KW-1133">Transmembrane helix</keyword>